<feature type="transmembrane region" description="Helical" evidence="2">
    <location>
        <begin position="278"/>
        <end position="295"/>
    </location>
</feature>
<feature type="region of interest" description="Disordered" evidence="1">
    <location>
        <begin position="345"/>
        <end position="364"/>
    </location>
</feature>
<dbReference type="InterPro" id="IPR027948">
    <property type="entry name" value="DUF4436"/>
</dbReference>
<organism>
    <name type="scientific">Serpula lacrymans var. lacrymans (strain S7.9)</name>
    <name type="common">Dry rot fungus</name>
    <dbReference type="NCBI Taxonomy" id="578457"/>
    <lineage>
        <taxon>Eukaryota</taxon>
        <taxon>Fungi</taxon>
        <taxon>Dikarya</taxon>
        <taxon>Basidiomycota</taxon>
        <taxon>Agaricomycotina</taxon>
        <taxon>Agaricomycetes</taxon>
        <taxon>Agaricomycetidae</taxon>
        <taxon>Boletales</taxon>
        <taxon>Coniophorineae</taxon>
        <taxon>Serpulaceae</taxon>
        <taxon>Serpula</taxon>
    </lineage>
</organism>
<accession>F8P0A9</accession>
<dbReference type="EMBL" id="GL945435">
    <property type="protein sequence ID" value="EGO23482.1"/>
    <property type="molecule type" value="Genomic_DNA"/>
</dbReference>
<dbReference type="RefSeq" id="XP_007319244.1">
    <property type="nucleotide sequence ID" value="XM_007319182.1"/>
</dbReference>
<keyword evidence="2" id="KW-1133">Transmembrane helix</keyword>
<reference evidence="3" key="1">
    <citation type="submission" date="2011-04" db="EMBL/GenBank/DDBJ databases">
        <title>Evolution of plant cell wall degrading machinery underlies the functional diversity of forest fungi.</title>
        <authorList>
            <consortium name="US DOE Joint Genome Institute (JGI-PGF)"/>
            <person name="Eastwood D.C."/>
            <person name="Floudas D."/>
            <person name="Binder M."/>
            <person name="Majcherczyk A."/>
            <person name="Schneider P."/>
            <person name="Aerts A."/>
            <person name="Asiegbu F.O."/>
            <person name="Baker S.E."/>
            <person name="Barry K."/>
            <person name="Bendiksby M."/>
            <person name="Blumentritt M."/>
            <person name="Coutinho P.M."/>
            <person name="Cullen D."/>
            <person name="Cullen D."/>
            <person name="Gathman A."/>
            <person name="Goodell B."/>
            <person name="Henrissat B."/>
            <person name="Ihrmark K."/>
            <person name="Kauserud H."/>
            <person name="Kohler A."/>
            <person name="LaButti K."/>
            <person name="Lapidus A."/>
            <person name="Lavin J.L."/>
            <person name="Lee Y.-H."/>
            <person name="Lindquist E."/>
            <person name="Lilly W."/>
            <person name="Lucas S."/>
            <person name="Morin E."/>
            <person name="Murat C."/>
            <person name="Oguiza J.A."/>
            <person name="Park J."/>
            <person name="Pisabarro A.G."/>
            <person name="Riley R."/>
            <person name="Rosling A."/>
            <person name="Salamov A."/>
            <person name="Schmidt O."/>
            <person name="Schmutz J."/>
            <person name="Skrede I."/>
            <person name="Stenlid J."/>
            <person name="Wiebenga A."/>
            <person name="Xie X."/>
            <person name="Kues U."/>
            <person name="Hibbett D.S."/>
            <person name="Hoffmeister D."/>
            <person name="Hogberg N."/>
            <person name="Martin F."/>
            <person name="Grigoriev I.V."/>
            <person name="Watkinson S.C."/>
        </authorList>
    </citation>
    <scope>NUCLEOTIDE SEQUENCE</scope>
    <source>
        <strain evidence="3">S7.9</strain>
    </source>
</reference>
<feature type="transmembrane region" description="Helical" evidence="2">
    <location>
        <begin position="315"/>
        <end position="335"/>
    </location>
</feature>
<keyword evidence="2" id="KW-0472">Membrane</keyword>
<dbReference type="OrthoDB" id="2117972at2759"/>
<protein>
    <recommendedName>
        <fullName evidence="4">Transmembrane protein</fullName>
    </recommendedName>
</protein>
<evidence type="ECO:0000313" key="3">
    <source>
        <dbReference type="EMBL" id="EGO23482.1"/>
    </source>
</evidence>
<feature type="compositionally biased region" description="Polar residues" evidence="1">
    <location>
        <begin position="355"/>
        <end position="364"/>
    </location>
</feature>
<evidence type="ECO:0000256" key="1">
    <source>
        <dbReference type="SAM" id="MobiDB-lite"/>
    </source>
</evidence>
<keyword evidence="2" id="KW-0812">Transmembrane</keyword>
<dbReference type="HOGENOM" id="CLU_042081_0_0_1"/>
<dbReference type="KEGG" id="sla:SERLADRAFT_469452"/>
<name>F8P0A9_SERL9</name>
<sequence>MGSTNLIGRSRPRDIRLVSYGGVFRLQNSTLLLLAIIFSLFFITAISCSFFGDDEDEPYFKSILNEVAQTDPGIVMLGENVDVDVDEPSISIRWSIIGCGDGYVLDGSAGIHESSSCGLPSMPLQIYVDSSSEPTAVYDPSQLPFIRSSGQRRNIQNLVQFDSDHTLDVHEDRLYPFDTYLLTSTLRVVNTDNETVPIRKISTIEVVSSFTISITDVDSYESLANGTDIPSRDIDMRVKRPGQARTFTLLLFGISWMLTHATVGHVVLARAHKEVKPIIKHLVFVFAILVVIPQLRNSMPDAPGFDGVLIDCIGFFPQMILSSFSALTLLLLIILREFNHLEDSSLGDTAEDSEPQTLPISPTRMITSPLPSPKLLPSPPQSPLKPLILGKGRTSSLLLQGGEVSRIVRHLNGEFVFPPVPQIHRRSRSSKPTLGRPGGVVRQDLGTTLEAVEEK</sequence>
<evidence type="ECO:0000256" key="2">
    <source>
        <dbReference type="SAM" id="Phobius"/>
    </source>
</evidence>
<dbReference type="AlphaFoldDB" id="F8P0A9"/>
<proteinExistence type="predicted"/>
<feature type="transmembrane region" description="Helical" evidence="2">
    <location>
        <begin position="247"/>
        <end position="269"/>
    </location>
</feature>
<gene>
    <name evidence="3" type="ORF">SERLADRAFT_469452</name>
</gene>
<dbReference type="Proteomes" id="UP000008064">
    <property type="component" value="Unassembled WGS sequence"/>
</dbReference>
<evidence type="ECO:0008006" key="4">
    <source>
        <dbReference type="Google" id="ProtNLM"/>
    </source>
</evidence>
<dbReference type="Pfam" id="PF14494">
    <property type="entry name" value="DUF4436"/>
    <property type="match status" value="1"/>
</dbReference>
<dbReference type="GeneID" id="18819609"/>
<feature type="transmembrane region" description="Helical" evidence="2">
    <location>
        <begin position="31"/>
        <end position="52"/>
    </location>
</feature>